<gene>
    <name evidence="1" type="ORF">LCGC14_2826100</name>
</gene>
<accession>A0A0F8Z279</accession>
<dbReference type="AlphaFoldDB" id="A0A0F8Z279"/>
<sequence length="59" mass="6672">MSLGKAQQDLSGFVDERCKECKKGFMLKVGEYSKIINANVIMCKIFVCNKCGFKDKRCS</sequence>
<name>A0A0F8Z279_9ZZZZ</name>
<protein>
    <submittedName>
        <fullName evidence="1">Uncharacterized protein</fullName>
    </submittedName>
</protein>
<comment type="caution">
    <text evidence="1">The sequence shown here is derived from an EMBL/GenBank/DDBJ whole genome shotgun (WGS) entry which is preliminary data.</text>
</comment>
<organism evidence="1">
    <name type="scientific">marine sediment metagenome</name>
    <dbReference type="NCBI Taxonomy" id="412755"/>
    <lineage>
        <taxon>unclassified sequences</taxon>
        <taxon>metagenomes</taxon>
        <taxon>ecological metagenomes</taxon>
    </lineage>
</organism>
<proteinExistence type="predicted"/>
<evidence type="ECO:0000313" key="1">
    <source>
        <dbReference type="EMBL" id="KKK80175.1"/>
    </source>
</evidence>
<reference evidence="1" key="1">
    <citation type="journal article" date="2015" name="Nature">
        <title>Complex archaea that bridge the gap between prokaryotes and eukaryotes.</title>
        <authorList>
            <person name="Spang A."/>
            <person name="Saw J.H."/>
            <person name="Jorgensen S.L."/>
            <person name="Zaremba-Niedzwiedzka K."/>
            <person name="Martijn J."/>
            <person name="Lind A.E."/>
            <person name="van Eijk R."/>
            <person name="Schleper C."/>
            <person name="Guy L."/>
            <person name="Ettema T.J."/>
        </authorList>
    </citation>
    <scope>NUCLEOTIDE SEQUENCE</scope>
</reference>
<dbReference type="EMBL" id="LAZR01053704">
    <property type="protein sequence ID" value="KKK80175.1"/>
    <property type="molecule type" value="Genomic_DNA"/>
</dbReference>